<feature type="region of interest" description="Disordered" evidence="2">
    <location>
        <begin position="1"/>
        <end position="57"/>
    </location>
</feature>
<evidence type="ECO:0008006" key="6">
    <source>
        <dbReference type="Google" id="ProtNLM"/>
    </source>
</evidence>
<dbReference type="STRING" id="253628.A0A0D2B4F3"/>
<evidence type="ECO:0000313" key="5">
    <source>
        <dbReference type="Proteomes" id="UP000053259"/>
    </source>
</evidence>
<dbReference type="InterPro" id="IPR036908">
    <property type="entry name" value="RlpA-like_sf"/>
</dbReference>
<dbReference type="OrthoDB" id="623670at2759"/>
<name>A0A0D2B4F3_9PEZI</name>
<dbReference type="SUPFAM" id="SSF50685">
    <property type="entry name" value="Barwin-like endoglucanases"/>
    <property type="match status" value="1"/>
</dbReference>
<feature type="transmembrane region" description="Helical" evidence="3">
    <location>
        <begin position="132"/>
        <end position="154"/>
    </location>
</feature>
<keyword evidence="3" id="KW-1133">Transmembrane helix</keyword>
<gene>
    <name evidence="4" type="ORF">PV09_03272</name>
</gene>
<dbReference type="PANTHER" id="PTHR31836:SF27">
    <property type="entry name" value="RLPA-LIKE PROTEIN DOUBLE-PSI BETA-BARREL DOMAIN-CONTAINING PROTEIN"/>
    <property type="match status" value="1"/>
</dbReference>
<reference evidence="4 5" key="1">
    <citation type="submission" date="2015-01" db="EMBL/GenBank/DDBJ databases">
        <title>The Genome Sequence of Ochroconis gallopava CBS43764.</title>
        <authorList>
            <consortium name="The Broad Institute Genomics Platform"/>
            <person name="Cuomo C."/>
            <person name="de Hoog S."/>
            <person name="Gorbushina A."/>
            <person name="Stielow B."/>
            <person name="Teixiera M."/>
            <person name="Abouelleil A."/>
            <person name="Chapman S.B."/>
            <person name="Priest M."/>
            <person name="Young S.K."/>
            <person name="Wortman J."/>
            <person name="Nusbaum C."/>
            <person name="Birren B."/>
        </authorList>
    </citation>
    <scope>NUCLEOTIDE SEQUENCE [LARGE SCALE GENOMIC DNA]</scope>
    <source>
        <strain evidence="4 5">CBS 43764</strain>
    </source>
</reference>
<dbReference type="VEuPathDB" id="FungiDB:PV09_03272"/>
<sequence>MSIPRKPVPSLSIANGSPKLENVPEITPSVSEQDLAKDVEKNPVAETTRRASSEEDLAPPVPAYKRVVTGFGDFGSGGYAFEKVRSFHFRDFKPSTKNASKRLSAQSKRLSQRYGQELGGQKRYFGLTRRSFYLSVLALVLIVLAVAIGLGVGLKRIHRPQNLPLPSNQEVHTGDLTYYEPGLGACGITNTASDSIVAISHLVFDAAQTGSDPNQNPLCGKKIRVSRYNEQVGAQRSVDVTVTDRCVGCKATDLDVTTSVFDQLADQDAGRVLATWAWLNVDL</sequence>
<dbReference type="HOGENOM" id="CLU_047639_1_1_1"/>
<keyword evidence="1" id="KW-0732">Signal</keyword>
<dbReference type="Gene3D" id="2.40.40.10">
    <property type="entry name" value="RlpA-like domain"/>
    <property type="match status" value="1"/>
</dbReference>
<evidence type="ECO:0000256" key="3">
    <source>
        <dbReference type="SAM" id="Phobius"/>
    </source>
</evidence>
<evidence type="ECO:0000256" key="2">
    <source>
        <dbReference type="SAM" id="MobiDB-lite"/>
    </source>
</evidence>
<dbReference type="AlphaFoldDB" id="A0A0D2B4F3"/>
<evidence type="ECO:0000256" key="1">
    <source>
        <dbReference type="ARBA" id="ARBA00022729"/>
    </source>
</evidence>
<protein>
    <recommendedName>
        <fullName evidence="6">RlpA-like protein double-psi beta-barrel domain-containing protein</fullName>
    </recommendedName>
</protein>
<dbReference type="EMBL" id="KN847536">
    <property type="protein sequence ID" value="KIW06104.1"/>
    <property type="molecule type" value="Genomic_DNA"/>
</dbReference>
<dbReference type="RefSeq" id="XP_016215973.1">
    <property type="nucleotide sequence ID" value="XM_016356450.1"/>
</dbReference>
<organism evidence="4 5">
    <name type="scientific">Verruconis gallopava</name>
    <dbReference type="NCBI Taxonomy" id="253628"/>
    <lineage>
        <taxon>Eukaryota</taxon>
        <taxon>Fungi</taxon>
        <taxon>Dikarya</taxon>
        <taxon>Ascomycota</taxon>
        <taxon>Pezizomycotina</taxon>
        <taxon>Dothideomycetes</taxon>
        <taxon>Pleosporomycetidae</taxon>
        <taxon>Venturiales</taxon>
        <taxon>Sympoventuriaceae</taxon>
        <taxon>Verruconis</taxon>
    </lineage>
</organism>
<dbReference type="GeneID" id="27311245"/>
<feature type="compositionally biased region" description="Basic and acidic residues" evidence="2">
    <location>
        <begin position="34"/>
        <end position="53"/>
    </location>
</feature>
<dbReference type="InterPro" id="IPR051477">
    <property type="entry name" value="Expansin_CellWall"/>
</dbReference>
<proteinExistence type="predicted"/>
<keyword evidence="5" id="KW-1185">Reference proteome</keyword>
<keyword evidence="3" id="KW-0812">Transmembrane</keyword>
<evidence type="ECO:0000313" key="4">
    <source>
        <dbReference type="EMBL" id="KIW06104.1"/>
    </source>
</evidence>
<accession>A0A0D2B4F3</accession>
<dbReference type="CDD" id="cd22191">
    <property type="entry name" value="DPBB_RlpA_EXP_N-like"/>
    <property type="match status" value="1"/>
</dbReference>
<dbReference type="PANTHER" id="PTHR31836">
    <property type="match status" value="1"/>
</dbReference>
<dbReference type="Proteomes" id="UP000053259">
    <property type="component" value="Unassembled WGS sequence"/>
</dbReference>
<dbReference type="InParanoid" id="A0A0D2B4F3"/>
<keyword evidence="3" id="KW-0472">Membrane</keyword>